<dbReference type="RefSeq" id="WP_237379280.1">
    <property type="nucleotide sequence ID" value="NZ_CP071793.1"/>
</dbReference>
<accession>A0A8A4TJI1</accession>
<dbReference type="EMBL" id="CP071793">
    <property type="protein sequence ID" value="QTD49647.1"/>
    <property type="molecule type" value="Genomic_DNA"/>
</dbReference>
<reference evidence="1" key="1">
    <citation type="submission" date="2021-03" db="EMBL/GenBank/DDBJ databases">
        <title>Acanthopleuribacteraceae sp. M133.</title>
        <authorList>
            <person name="Wang G."/>
        </authorList>
    </citation>
    <scope>NUCLEOTIDE SEQUENCE</scope>
    <source>
        <strain evidence="1">M133</strain>
    </source>
</reference>
<gene>
    <name evidence="1" type="ORF">J3U87_29035</name>
</gene>
<evidence type="ECO:0008006" key="3">
    <source>
        <dbReference type="Google" id="ProtNLM"/>
    </source>
</evidence>
<organism evidence="1 2">
    <name type="scientific">Sulfidibacter corallicola</name>
    <dbReference type="NCBI Taxonomy" id="2818388"/>
    <lineage>
        <taxon>Bacteria</taxon>
        <taxon>Pseudomonadati</taxon>
        <taxon>Acidobacteriota</taxon>
        <taxon>Holophagae</taxon>
        <taxon>Acanthopleuribacterales</taxon>
        <taxon>Acanthopleuribacteraceae</taxon>
        <taxon>Sulfidibacter</taxon>
    </lineage>
</organism>
<name>A0A8A4TJI1_SULCO</name>
<dbReference type="KEGG" id="scor:J3U87_29035"/>
<evidence type="ECO:0000313" key="2">
    <source>
        <dbReference type="Proteomes" id="UP000663929"/>
    </source>
</evidence>
<evidence type="ECO:0000313" key="1">
    <source>
        <dbReference type="EMBL" id="QTD49647.1"/>
    </source>
</evidence>
<dbReference type="Proteomes" id="UP000663929">
    <property type="component" value="Chromosome"/>
</dbReference>
<protein>
    <recommendedName>
        <fullName evidence="3">Phage portal protein</fullName>
    </recommendedName>
</protein>
<dbReference type="AlphaFoldDB" id="A0A8A4TJI1"/>
<sequence length="494" mass="54760">MKNDPAVSSSDAIGPLATVAALDPSAFSTIQTNEAIPSGWTERAKKAWAFYQEEPLVKNCINSWKTFAVGDCIQFASNDDDLKQEASTLAQRVQLSTFVKDMILQLLVKGDAVGFKSTDPKGDLAELVCVNPVSVKVTYEDGKLVKAAQQAENNVGDGGVKLPVDQLLHLKWDAPTFSQRGNSMVLPAFESIELLRDYRRAERAIAKRWTTPLRLIKVGGSYGQKMVMPDQAMLEQTRDMINRMDLKSGLVVPFYVTCETHGTEGQVLNVEDKISDVKEDIMVALGLSRSMVTGDGPNFATASVSLQKMLVMIREIKGFAIRILDWVFADWIEANGYSGKSLQYLFNDLDPTDAVDYKKLLLELYDRKLISRSTLQTKMDLVPDIERDNREQEKRLDLFDERTTRPIIDLVVAGVLDISQAKAILGLDDGATTEAQATALDGLGTQASNKLCDDCAHFDADTNHCRIHRRETLFDSPACRFLSQKPDPAAGRER</sequence>
<keyword evidence="2" id="KW-1185">Reference proteome</keyword>
<proteinExistence type="predicted"/>